<keyword evidence="1" id="KW-0732">Signal</keyword>
<protein>
    <submittedName>
        <fullName evidence="2">Uncharacterized protein</fullName>
    </submittedName>
</protein>
<dbReference type="Proteomes" id="UP000826195">
    <property type="component" value="Unassembled WGS sequence"/>
</dbReference>
<evidence type="ECO:0000256" key="1">
    <source>
        <dbReference type="SAM" id="SignalP"/>
    </source>
</evidence>
<accession>A0AAV7IR70</accession>
<evidence type="ECO:0000313" key="3">
    <source>
        <dbReference type="Proteomes" id="UP000826195"/>
    </source>
</evidence>
<gene>
    <name evidence="2" type="ORF">KQX54_012027</name>
</gene>
<feature type="signal peptide" evidence="1">
    <location>
        <begin position="1"/>
        <end position="19"/>
    </location>
</feature>
<evidence type="ECO:0000313" key="2">
    <source>
        <dbReference type="EMBL" id="KAH0554635.1"/>
    </source>
</evidence>
<name>A0AAV7IR70_COTGL</name>
<feature type="chain" id="PRO_5043720228" evidence="1">
    <location>
        <begin position="20"/>
        <end position="587"/>
    </location>
</feature>
<reference evidence="2 3" key="1">
    <citation type="journal article" date="2021" name="J. Hered.">
        <title>A chromosome-level genome assembly of the parasitoid wasp, Cotesia glomerata (Hymenoptera: Braconidae).</title>
        <authorList>
            <person name="Pinto B.J."/>
            <person name="Weis J.J."/>
            <person name="Gamble T."/>
            <person name="Ode P.J."/>
            <person name="Paul R."/>
            <person name="Zaspel J.M."/>
        </authorList>
    </citation>
    <scope>NUCLEOTIDE SEQUENCE [LARGE SCALE GENOMIC DNA]</scope>
    <source>
        <strain evidence="2">CgM1</strain>
    </source>
</reference>
<comment type="caution">
    <text evidence="2">The sequence shown here is derived from an EMBL/GenBank/DDBJ whole genome shotgun (WGS) entry which is preliminary data.</text>
</comment>
<organism evidence="2 3">
    <name type="scientific">Cotesia glomerata</name>
    <name type="common">Lepidopteran parasitic wasp</name>
    <name type="synonym">Apanteles glomeratus</name>
    <dbReference type="NCBI Taxonomy" id="32391"/>
    <lineage>
        <taxon>Eukaryota</taxon>
        <taxon>Metazoa</taxon>
        <taxon>Ecdysozoa</taxon>
        <taxon>Arthropoda</taxon>
        <taxon>Hexapoda</taxon>
        <taxon>Insecta</taxon>
        <taxon>Pterygota</taxon>
        <taxon>Neoptera</taxon>
        <taxon>Endopterygota</taxon>
        <taxon>Hymenoptera</taxon>
        <taxon>Apocrita</taxon>
        <taxon>Ichneumonoidea</taxon>
        <taxon>Braconidae</taxon>
        <taxon>Microgastrinae</taxon>
        <taxon>Cotesia</taxon>
    </lineage>
</organism>
<sequence>MKVVLASVILLVLVAKVSCDKVCLPKCKSNERCVSRKFSCETPSCPQMRYCAKNRKESLEGPTSCDSVKCSNGFICTVRLRQCNWESCREKVARCITEMEFHDGPASCTGYKCPLGEECILRESICSNPPCKLFKACFHKREIKTWLEKCKSIGCLSPHECFLRKPEKLCGFSKCSHSPDCLAQTESGLESYEQCRGWICPRGQKCHLQGSFKTCGASFKNDSQELPPEKPKSSLLFALLENLNNKSDVINFWVEQSRLDKNFSEFKQWLQTVRFLLGDDAFSIWLSQIRNSTEEQFHRWLPTEDSKGGFWNSSHQTQGLSYKTENLINPEFHMRSFLNTTVDSGNSSALKNPDKNLTLFYPKEESFRRKLDDKVSNSDIKTASNDYYLSVMKLIEKLLEAIAPVIEYNQQSVIQQLVNESAVMDDRKKISVITVLQRLRDERQSYVNIINKTRELIGKAQPAVPSVLIDELIDKLAENISSRRQFSGSDNSTVEIIAVPADYPDNETEFFLVDYGEPISDIKVNQSVPRIVVRIENNLEPKPRIGTVKVDYGSGNSSGFLKLKDDYYTEDGVYDTANRGRNKTNSV</sequence>
<dbReference type="AlphaFoldDB" id="A0AAV7IR70"/>
<keyword evidence="3" id="KW-1185">Reference proteome</keyword>
<proteinExistence type="predicted"/>
<dbReference type="EMBL" id="JAHXZJ010001119">
    <property type="protein sequence ID" value="KAH0554635.1"/>
    <property type="molecule type" value="Genomic_DNA"/>
</dbReference>